<keyword evidence="5" id="KW-0547">Nucleotide-binding</keyword>
<dbReference type="EC" id="2.7.12.1" evidence="2"/>
<feature type="domain" description="Protein kinase" evidence="12">
    <location>
        <begin position="241"/>
        <end position="538"/>
    </location>
</feature>
<dbReference type="PANTHER" id="PTHR24058">
    <property type="entry name" value="DUAL SPECIFICITY PROTEIN KINASE"/>
    <property type="match status" value="1"/>
</dbReference>
<keyword evidence="14" id="KW-1185">Reference proteome</keyword>
<keyword evidence="6" id="KW-0418">Kinase</keyword>
<sequence length="559" mass="63900">MSTSFPVPLRSPRVLHFRPAPPEESCSSVRRVGQKEITHLNYKKANITQNASSNYFFQETQNPQNLPIAPVPTQNVKISQSLSLAMQDPTSDPIRKRSPPNSARTNNPRLKKISQAKSQQPPPLLQQQTPSPLSNNISVSKIKVNNLSARAGSNHKANIGKNNKPPAFKDPITSEEALENYSHLLTKYELSEIKEYQKIYYIGIYAKKNKTSMVSNVNNYGYDDSNHHYKAPQGDHVAYRYEIKSNFGKGAFGQVLKAYDHKEKMDVALKIIINTKQMQEQGLIETNILSLLNDGSDPQHNNYIVRMMDSFKFRGHVCVTFEILGSNLYEYSRSLHYKALPLSQLKSIAQQMFTALQFCHENKRIIHCDMKPENVLLVSKNNKNCIRVIDFGSSCFVGRQKYEYIQSRFYRAPEVILGQKYGPPMDIWSVGCILCEMESGRPIFPGDDEYEQIRLFMEVLGLPPRYLLFQCARRKEFFHEDGTPIIYPKNKKINIGTKSLKTASKINDPLLLDLLSKCLEWDQTKRITASQALKHPWFNSKEINLHPSKSANQLPDLKK</sequence>
<dbReference type="PANTHER" id="PTHR24058:SF22">
    <property type="entry name" value="DUAL SPECIFICITY TYROSINE-PHOSPHORYLATION-REGULATED KINASE 4"/>
    <property type="match status" value="1"/>
</dbReference>
<evidence type="ECO:0000256" key="8">
    <source>
        <dbReference type="ARBA" id="ARBA00049003"/>
    </source>
</evidence>
<comment type="caution">
    <text evidence="13">The sequence shown here is derived from an EMBL/GenBank/DDBJ whole genome shotgun (WGS) entry which is preliminary data.</text>
</comment>
<dbReference type="InterPro" id="IPR000719">
    <property type="entry name" value="Prot_kinase_dom"/>
</dbReference>
<dbReference type="InterPro" id="IPR008271">
    <property type="entry name" value="Ser/Thr_kinase_AS"/>
</dbReference>
<feature type="compositionally biased region" description="Polar residues" evidence="11">
    <location>
        <begin position="99"/>
        <end position="108"/>
    </location>
</feature>
<keyword evidence="3" id="KW-0723">Serine/threonine-protein kinase</keyword>
<name>A0ABR2JDR7_9EUKA</name>
<comment type="catalytic activity">
    <reaction evidence="10">
        <text>L-tyrosyl-[protein] + ATP = O-phospho-L-tyrosyl-[protein] + ADP + H(+)</text>
        <dbReference type="Rhea" id="RHEA:10596"/>
        <dbReference type="Rhea" id="RHEA-COMP:10136"/>
        <dbReference type="Rhea" id="RHEA-COMP:20101"/>
        <dbReference type="ChEBI" id="CHEBI:15378"/>
        <dbReference type="ChEBI" id="CHEBI:30616"/>
        <dbReference type="ChEBI" id="CHEBI:46858"/>
        <dbReference type="ChEBI" id="CHEBI:61978"/>
        <dbReference type="ChEBI" id="CHEBI:456216"/>
        <dbReference type="EC" id="2.7.12.1"/>
    </reaction>
</comment>
<dbReference type="InterPro" id="IPR050494">
    <property type="entry name" value="Ser_Thr_dual-spec_kinase"/>
</dbReference>
<dbReference type="InterPro" id="IPR042521">
    <property type="entry name" value="DYRK"/>
</dbReference>
<evidence type="ECO:0000256" key="7">
    <source>
        <dbReference type="ARBA" id="ARBA00022840"/>
    </source>
</evidence>
<gene>
    <name evidence="13" type="ORF">M9Y10_005892</name>
</gene>
<keyword evidence="7" id="KW-0067">ATP-binding</keyword>
<feature type="region of interest" description="Disordered" evidence="11">
    <location>
        <begin position="149"/>
        <end position="170"/>
    </location>
</feature>
<evidence type="ECO:0000313" key="13">
    <source>
        <dbReference type="EMBL" id="KAK8875717.1"/>
    </source>
</evidence>
<comment type="catalytic activity">
    <reaction evidence="8">
        <text>L-seryl-[protein] + ATP = O-phospho-L-seryl-[protein] + ADP + H(+)</text>
        <dbReference type="Rhea" id="RHEA:17989"/>
        <dbReference type="Rhea" id="RHEA-COMP:9863"/>
        <dbReference type="Rhea" id="RHEA-COMP:11604"/>
        <dbReference type="ChEBI" id="CHEBI:15378"/>
        <dbReference type="ChEBI" id="CHEBI:29999"/>
        <dbReference type="ChEBI" id="CHEBI:30616"/>
        <dbReference type="ChEBI" id="CHEBI:83421"/>
        <dbReference type="ChEBI" id="CHEBI:456216"/>
        <dbReference type="EC" id="2.7.12.1"/>
    </reaction>
</comment>
<organism evidence="13 14">
    <name type="scientific">Tritrichomonas musculus</name>
    <dbReference type="NCBI Taxonomy" id="1915356"/>
    <lineage>
        <taxon>Eukaryota</taxon>
        <taxon>Metamonada</taxon>
        <taxon>Parabasalia</taxon>
        <taxon>Tritrichomonadida</taxon>
        <taxon>Tritrichomonadidae</taxon>
        <taxon>Tritrichomonas</taxon>
    </lineage>
</organism>
<dbReference type="SMART" id="SM00220">
    <property type="entry name" value="S_TKc"/>
    <property type="match status" value="1"/>
</dbReference>
<dbReference type="Proteomes" id="UP001470230">
    <property type="component" value="Unassembled WGS sequence"/>
</dbReference>
<dbReference type="Gene3D" id="3.30.10.30">
    <property type="entry name" value="DYRK"/>
    <property type="match status" value="1"/>
</dbReference>
<evidence type="ECO:0000256" key="6">
    <source>
        <dbReference type="ARBA" id="ARBA00022777"/>
    </source>
</evidence>
<dbReference type="InterPro" id="IPR011009">
    <property type="entry name" value="Kinase-like_dom_sf"/>
</dbReference>
<evidence type="ECO:0000256" key="11">
    <source>
        <dbReference type="SAM" id="MobiDB-lite"/>
    </source>
</evidence>
<keyword evidence="4" id="KW-0808">Transferase</keyword>
<dbReference type="Pfam" id="PF00069">
    <property type="entry name" value="Pkinase"/>
    <property type="match status" value="1"/>
</dbReference>
<proteinExistence type="inferred from homology"/>
<feature type="region of interest" description="Disordered" evidence="11">
    <location>
        <begin position="85"/>
        <end position="136"/>
    </location>
</feature>
<comment type="similarity">
    <text evidence="1">Belongs to the protein kinase superfamily. CMGC Ser/Thr protein kinase family. MNB/DYRK subfamily.</text>
</comment>
<accession>A0ABR2JDR7</accession>
<feature type="compositionally biased region" description="Low complexity" evidence="11">
    <location>
        <begin position="125"/>
        <end position="134"/>
    </location>
</feature>
<dbReference type="PROSITE" id="PS50011">
    <property type="entry name" value="PROTEIN_KINASE_DOM"/>
    <property type="match status" value="1"/>
</dbReference>
<evidence type="ECO:0000256" key="4">
    <source>
        <dbReference type="ARBA" id="ARBA00022679"/>
    </source>
</evidence>
<evidence type="ECO:0000256" key="1">
    <source>
        <dbReference type="ARBA" id="ARBA00008867"/>
    </source>
</evidence>
<evidence type="ECO:0000256" key="10">
    <source>
        <dbReference type="ARBA" id="ARBA00051680"/>
    </source>
</evidence>
<evidence type="ECO:0000256" key="5">
    <source>
        <dbReference type="ARBA" id="ARBA00022741"/>
    </source>
</evidence>
<dbReference type="CDD" id="cd14210">
    <property type="entry name" value="PKc_DYRK"/>
    <property type="match status" value="1"/>
</dbReference>
<evidence type="ECO:0000256" key="3">
    <source>
        <dbReference type="ARBA" id="ARBA00022527"/>
    </source>
</evidence>
<dbReference type="Gene3D" id="1.10.510.10">
    <property type="entry name" value="Transferase(Phosphotransferase) domain 1"/>
    <property type="match status" value="1"/>
</dbReference>
<evidence type="ECO:0000313" key="14">
    <source>
        <dbReference type="Proteomes" id="UP001470230"/>
    </source>
</evidence>
<dbReference type="Gene3D" id="3.30.200.20">
    <property type="entry name" value="Phosphorylase Kinase, domain 1"/>
    <property type="match status" value="1"/>
</dbReference>
<evidence type="ECO:0000259" key="12">
    <source>
        <dbReference type="PROSITE" id="PS50011"/>
    </source>
</evidence>
<dbReference type="EMBL" id="JAPFFF010000012">
    <property type="protein sequence ID" value="KAK8875717.1"/>
    <property type="molecule type" value="Genomic_DNA"/>
</dbReference>
<dbReference type="SUPFAM" id="SSF56112">
    <property type="entry name" value="Protein kinase-like (PK-like)"/>
    <property type="match status" value="1"/>
</dbReference>
<dbReference type="PROSITE" id="PS00108">
    <property type="entry name" value="PROTEIN_KINASE_ST"/>
    <property type="match status" value="1"/>
</dbReference>
<reference evidence="13 14" key="1">
    <citation type="submission" date="2024-04" db="EMBL/GenBank/DDBJ databases">
        <title>Tritrichomonas musculus Genome.</title>
        <authorList>
            <person name="Alves-Ferreira E."/>
            <person name="Grigg M."/>
            <person name="Lorenzi H."/>
            <person name="Galac M."/>
        </authorList>
    </citation>
    <scope>NUCLEOTIDE SEQUENCE [LARGE SCALE GENOMIC DNA]</scope>
    <source>
        <strain evidence="13 14">EAF2021</strain>
    </source>
</reference>
<comment type="catalytic activity">
    <reaction evidence="9">
        <text>L-threonyl-[protein] + ATP = O-phospho-L-threonyl-[protein] + ADP + H(+)</text>
        <dbReference type="Rhea" id="RHEA:46608"/>
        <dbReference type="Rhea" id="RHEA-COMP:11060"/>
        <dbReference type="Rhea" id="RHEA-COMP:11605"/>
        <dbReference type="ChEBI" id="CHEBI:15378"/>
        <dbReference type="ChEBI" id="CHEBI:30013"/>
        <dbReference type="ChEBI" id="CHEBI:30616"/>
        <dbReference type="ChEBI" id="CHEBI:61977"/>
        <dbReference type="ChEBI" id="CHEBI:456216"/>
        <dbReference type="EC" id="2.7.12.1"/>
    </reaction>
</comment>
<evidence type="ECO:0000256" key="9">
    <source>
        <dbReference type="ARBA" id="ARBA00049308"/>
    </source>
</evidence>
<protein>
    <recommendedName>
        <fullName evidence="2">dual-specificity kinase</fullName>
        <ecNumber evidence="2">2.7.12.1</ecNumber>
    </recommendedName>
</protein>
<evidence type="ECO:0000256" key="2">
    <source>
        <dbReference type="ARBA" id="ARBA00013203"/>
    </source>
</evidence>